<feature type="chain" id="PRO_5045605525" description="DUF5004 domain-containing protein" evidence="1">
    <location>
        <begin position="22"/>
        <end position="185"/>
    </location>
</feature>
<proteinExistence type="predicted"/>
<dbReference type="PROSITE" id="PS51257">
    <property type="entry name" value="PROKAR_LIPOPROTEIN"/>
    <property type="match status" value="1"/>
</dbReference>
<dbReference type="Proteomes" id="UP001168528">
    <property type="component" value="Unassembled WGS sequence"/>
</dbReference>
<evidence type="ECO:0000313" key="2">
    <source>
        <dbReference type="EMBL" id="MDO1448548.1"/>
    </source>
</evidence>
<gene>
    <name evidence="2" type="ORF">Q0590_19885</name>
</gene>
<evidence type="ECO:0008006" key="4">
    <source>
        <dbReference type="Google" id="ProtNLM"/>
    </source>
</evidence>
<evidence type="ECO:0000256" key="1">
    <source>
        <dbReference type="SAM" id="SignalP"/>
    </source>
</evidence>
<dbReference type="RefSeq" id="WP_302039349.1">
    <property type="nucleotide sequence ID" value="NZ_JAUKPO010000012.1"/>
</dbReference>
<accession>A0ABT8R8Y8</accession>
<organism evidence="2 3">
    <name type="scientific">Rhodocytophaga aerolata</name>
    <dbReference type="NCBI Taxonomy" id="455078"/>
    <lineage>
        <taxon>Bacteria</taxon>
        <taxon>Pseudomonadati</taxon>
        <taxon>Bacteroidota</taxon>
        <taxon>Cytophagia</taxon>
        <taxon>Cytophagales</taxon>
        <taxon>Rhodocytophagaceae</taxon>
        <taxon>Rhodocytophaga</taxon>
    </lineage>
</organism>
<protein>
    <recommendedName>
        <fullName evidence="4">DUF5004 domain-containing protein</fullName>
    </recommendedName>
</protein>
<dbReference type="EMBL" id="JAUKPO010000012">
    <property type="protein sequence ID" value="MDO1448548.1"/>
    <property type="molecule type" value="Genomic_DNA"/>
</dbReference>
<name>A0ABT8R8Y8_9BACT</name>
<keyword evidence="1" id="KW-0732">Signal</keyword>
<reference evidence="2" key="1">
    <citation type="submission" date="2023-07" db="EMBL/GenBank/DDBJ databases">
        <title>The genome sequence of Rhodocytophaga aerolata KACC 12507.</title>
        <authorList>
            <person name="Zhang X."/>
        </authorList>
    </citation>
    <scope>NUCLEOTIDE SEQUENCE</scope>
    <source>
        <strain evidence="2">KACC 12507</strain>
    </source>
</reference>
<sequence length="185" mass="20602">MKKTNLLLVLGALLVFFSSCNKDDSAPATKADILANKVWRITSHTVSPGRQTQDGSVITDLFQYYGTTYQDDVVRFNRNPNTYTFEEGPTKSDPTGDQVFNAGTWMLNSDETVLVLQSANGQFFSYGQIVPISEEDVIIVSEGSATHLTNYNIVDLTATTFSYNYAYRLQQNGPVYTETITYTAE</sequence>
<evidence type="ECO:0000313" key="3">
    <source>
        <dbReference type="Proteomes" id="UP001168528"/>
    </source>
</evidence>
<feature type="signal peptide" evidence="1">
    <location>
        <begin position="1"/>
        <end position="21"/>
    </location>
</feature>
<keyword evidence="3" id="KW-1185">Reference proteome</keyword>
<comment type="caution">
    <text evidence="2">The sequence shown here is derived from an EMBL/GenBank/DDBJ whole genome shotgun (WGS) entry which is preliminary data.</text>
</comment>